<dbReference type="InterPro" id="IPR002156">
    <property type="entry name" value="RNaseH_domain"/>
</dbReference>
<dbReference type="Pfam" id="PF13456">
    <property type="entry name" value="RVT_3"/>
    <property type="match status" value="1"/>
</dbReference>
<gene>
    <name evidence="2" type="ORF">DCAR_017397</name>
</gene>
<dbReference type="PANTHER" id="PTHR47074:SF11">
    <property type="entry name" value="REVERSE TRANSCRIPTASE-LIKE PROTEIN"/>
    <property type="match status" value="1"/>
</dbReference>
<dbReference type="GO" id="GO:0003676">
    <property type="term" value="F:nucleic acid binding"/>
    <property type="evidence" value="ECO:0007669"/>
    <property type="project" value="InterPro"/>
</dbReference>
<evidence type="ECO:0000313" key="2">
    <source>
        <dbReference type="EMBL" id="KZM94152.1"/>
    </source>
</evidence>
<feature type="domain" description="RNase H type-1" evidence="1">
    <location>
        <begin position="2"/>
        <end position="77"/>
    </location>
</feature>
<reference evidence="2" key="1">
    <citation type="journal article" date="2016" name="Nat. Genet.">
        <title>A high-quality carrot genome assembly provides new insights into carotenoid accumulation and asterid genome evolution.</title>
        <authorList>
            <person name="Iorizzo M."/>
            <person name="Ellison S."/>
            <person name="Senalik D."/>
            <person name="Zeng P."/>
            <person name="Satapoomin P."/>
            <person name="Huang J."/>
            <person name="Bowman M."/>
            <person name="Iovene M."/>
            <person name="Sanseverino W."/>
            <person name="Cavagnaro P."/>
            <person name="Yildiz M."/>
            <person name="Macko-Podgorni A."/>
            <person name="Moranska E."/>
            <person name="Grzebelus E."/>
            <person name="Grzebelus D."/>
            <person name="Ashrafi H."/>
            <person name="Zheng Z."/>
            <person name="Cheng S."/>
            <person name="Spooner D."/>
            <person name="Van Deynze A."/>
            <person name="Simon P."/>
        </authorList>
    </citation>
    <scope>NUCLEOTIDE SEQUENCE [LARGE SCALE GENOMIC DNA]</scope>
    <source>
        <tissue evidence="2">Leaf</tissue>
    </source>
</reference>
<dbReference type="GO" id="GO:0004523">
    <property type="term" value="F:RNA-DNA hybrid ribonuclease activity"/>
    <property type="evidence" value="ECO:0007669"/>
    <property type="project" value="InterPro"/>
</dbReference>
<name>A0A162A085_DAUCS</name>
<comment type="caution">
    <text evidence="2">The sequence shown here is derived from an EMBL/GenBank/DDBJ whole genome shotgun (WGS) entry which is preliminary data.</text>
</comment>
<evidence type="ECO:0000259" key="1">
    <source>
        <dbReference type="Pfam" id="PF13456"/>
    </source>
</evidence>
<sequence>MAFKEALSWMDGRGWHDSTVESDCLTVVQAVRSNVPMRSYFGRIIEECRRILQRLNKIDLFFVKRSANMVAHQLARESYFLSGRTFDRTNIPSSIQNCIVSDLIAY</sequence>
<accession>A0A162A085</accession>
<dbReference type="CDD" id="cd06222">
    <property type="entry name" value="RNase_H_like"/>
    <property type="match status" value="1"/>
</dbReference>
<organism evidence="2">
    <name type="scientific">Daucus carota subsp. sativus</name>
    <name type="common">Carrot</name>
    <dbReference type="NCBI Taxonomy" id="79200"/>
    <lineage>
        <taxon>Eukaryota</taxon>
        <taxon>Viridiplantae</taxon>
        <taxon>Streptophyta</taxon>
        <taxon>Embryophyta</taxon>
        <taxon>Tracheophyta</taxon>
        <taxon>Spermatophyta</taxon>
        <taxon>Magnoliopsida</taxon>
        <taxon>eudicotyledons</taxon>
        <taxon>Gunneridae</taxon>
        <taxon>Pentapetalae</taxon>
        <taxon>asterids</taxon>
        <taxon>campanulids</taxon>
        <taxon>Apiales</taxon>
        <taxon>Apiaceae</taxon>
        <taxon>Apioideae</taxon>
        <taxon>Scandiceae</taxon>
        <taxon>Daucinae</taxon>
        <taxon>Daucus</taxon>
        <taxon>Daucus sect. Daucus</taxon>
    </lineage>
</organism>
<dbReference type="EMBL" id="LNRQ01000005">
    <property type="protein sequence ID" value="KZM94152.1"/>
    <property type="molecule type" value="Genomic_DNA"/>
</dbReference>
<protein>
    <recommendedName>
        <fullName evidence="1">RNase H type-1 domain-containing protein</fullName>
    </recommendedName>
</protein>
<dbReference type="InterPro" id="IPR052929">
    <property type="entry name" value="RNase_H-like_EbsB-rel"/>
</dbReference>
<dbReference type="PANTHER" id="PTHR47074">
    <property type="entry name" value="BNAC02G40300D PROTEIN"/>
    <property type="match status" value="1"/>
</dbReference>
<dbReference type="Gene3D" id="3.30.420.10">
    <property type="entry name" value="Ribonuclease H-like superfamily/Ribonuclease H"/>
    <property type="match status" value="1"/>
</dbReference>
<dbReference type="AlphaFoldDB" id="A0A162A085"/>
<dbReference type="OMA" id="IRSPIDM"/>
<dbReference type="InterPro" id="IPR036397">
    <property type="entry name" value="RNaseH_sf"/>
</dbReference>
<dbReference type="Gramene" id="KZM94152">
    <property type="protein sequence ID" value="KZM94152"/>
    <property type="gene ID" value="DCAR_017397"/>
</dbReference>
<proteinExistence type="predicted"/>
<dbReference type="InterPro" id="IPR044730">
    <property type="entry name" value="RNase_H-like_dom_plant"/>
</dbReference>